<dbReference type="PANTHER" id="PTHR43745:SF2">
    <property type="entry name" value="NITROREDUCTASE MJ1384-RELATED"/>
    <property type="match status" value="1"/>
</dbReference>
<feature type="domain" description="Nitroreductase" evidence="1">
    <location>
        <begin position="175"/>
        <end position="353"/>
    </location>
</feature>
<accession>A0ABX2F256</accession>
<dbReference type="Pfam" id="PF00881">
    <property type="entry name" value="Nitroreductase"/>
    <property type="match status" value="1"/>
</dbReference>
<sequence>MTHETVRVRVSACGVSFWDSGKLVWDDTVGHRQFALVDGAEALLRWFSEWKPLGSTDAMTGDPVLRERYTKIARIFLDSNILVAEGSPRHRLEESIVSAWRPWGRLAPAFHFSVRNLAGEAAKSPEDYDVMLAENLKHGPAPRAHRSFAGAPVVRLPDGSAANWRERDLVELLYRRRSDRTFVDKPIPLESAAALLKVSAGIVEIDERSQTVFKTSPSGGGRHPTEVYVCARAIDGVEPGIYHYNPTAHVLERIGGPCGDDDIARIVCEQSWVDNSAMVVFYTAVLDRSMWKYHTPRTYRVLHFDVGHLNQTVYLLVTALGLGMTFTSAIRDELVEDLLGLDPAGELVMGCAVIGTKA</sequence>
<reference evidence="2 3" key="1">
    <citation type="submission" date="2020-01" db="EMBL/GenBank/DDBJ databases">
        <title>Kibdelosporangium persica a novel Actinomycetes from a hot desert in Iran.</title>
        <authorList>
            <person name="Safaei N."/>
            <person name="Zaburannyi N."/>
            <person name="Mueller R."/>
            <person name="Wink J."/>
        </authorList>
    </citation>
    <scope>NUCLEOTIDE SEQUENCE [LARGE SCALE GENOMIC DNA]</scope>
    <source>
        <strain evidence="2 3">4NS15</strain>
    </source>
</reference>
<proteinExistence type="predicted"/>
<dbReference type="PANTHER" id="PTHR43745">
    <property type="entry name" value="NITROREDUCTASE MJ1384-RELATED"/>
    <property type="match status" value="1"/>
</dbReference>
<dbReference type="SUPFAM" id="SSF55469">
    <property type="entry name" value="FMN-dependent nitroreductase-like"/>
    <property type="match status" value="1"/>
</dbReference>
<dbReference type="InterPro" id="IPR052544">
    <property type="entry name" value="Bacteriocin_Proc_Enz"/>
</dbReference>
<dbReference type="Proteomes" id="UP000763557">
    <property type="component" value="Unassembled WGS sequence"/>
</dbReference>
<dbReference type="RefSeq" id="WP_173128693.1">
    <property type="nucleotide sequence ID" value="NZ_CBCSGW010000013.1"/>
</dbReference>
<comment type="caution">
    <text evidence="2">The sequence shown here is derived from an EMBL/GenBank/DDBJ whole genome shotgun (WGS) entry which is preliminary data.</text>
</comment>
<dbReference type="EMBL" id="JAAATY010000005">
    <property type="protein sequence ID" value="NRN65204.1"/>
    <property type="molecule type" value="Genomic_DNA"/>
</dbReference>
<evidence type="ECO:0000313" key="2">
    <source>
        <dbReference type="EMBL" id="NRN65204.1"/>
    </source>
</evidence>
<protein>
    <submittedName>
        <fullName evidence="2">Nitroreductase</fullName>
    </submittedName>
</protein>
<dbReference type="InterPro" id="IPR000415">
    <property type="entry name" value="Nitroreductase-like"/>
</dbReference>
<dbReference type="Gene3D" id="3.40.109.10">
    <property type="entry name" value="NADH Oxidase"/>
    <property type="match status" value="1"/>
</dbReference>
<dbReference type="InterPro" id="IPR020051">
    <property type="entry name" value="SagB-type_dehydrogenase"/>
</dbReference>
<evidence type="ECO:0000259" key="1">
    <source>
        <dbReference type="Pfam" id="PF00881"/>
    </source>
</evidence>
<keyword evidence="3" id="KW-1185">Reference proteome</keyword>
<dbReference type="InterPro" id="IPR029479">
    <property type="entry name" value="Nitroreductase"/>
</dbReference>
<dbReference type="CDD" id="cd02142">
    <property type="entry name" value="McbC_SagB-like_oxidoreductase"/>
    <property type="match status" value="1"/>
</dbReference>
<dbReference type="NCBIfam" id="TIGR03605">
    <property type="entry name" value="antibiot_sagB"/>
    <property type="match status" value="1"/>
</dbReference>
<evidence type="ECO:0000313" key="3">
    <source>
        <dbReference type="Proteomes" id="UP000763557"/>
    </source>
</evidence>
<organism evidence="2 3">
    <name type="scientific">Kibdelosporangium persicum</name>
    <dbReference type="NCBI Taxonomy" id="2698649"/>
    <lineage>
        <taxon>Bacteria</taxon>
        <taxon>Bacillati</taxon>
        <taxon>Actinomycetota</taxon>
        <taxon>Actinomycetes</taxon>
        <taxon>Pseudonocardiales</taxon>
        <taxon>Pseudonocardiaceae</taxon>
        <taxon>Kibdelosporangium</taxon>
    </lineage>
</organism>
<name>A0ABX2F256_9PSEU</name>
<gene>
    <name evidence="2" type="ORF">GC106_24140</name>
</gene>